<comment type="caution">
    <text evidence="2">The sequence shown here is derived from an EMBL/GenBank/DDBJ whole genome shotgun (WGS) entry which is preliminary data.</text>
</comment>
<proteinExistence type="predicted"/>
<evidence type="ECO:0000256" key="1">
    <source>
        <dbReference type="SAM" id="MobiDB-lite"/>
    </source>
</evidence>
<accession>A0ABQ4AHZ2</accession>
<sequence length="118" mass="13556">MARHVYTSDHWPALPSHSSPEVSDTTVEGMCYMRLTKQVIQQLLNQNEGFKHTTSFTSRNSSYDNYYEIVNGELHVRSVGKTSWADSRYDTGTVADEDRTRRFLRENLHLLNTDGLGD</sequence>
<reference evidence="2 3" key="1">
    <citation type="submission" date="2021-01" db="EMBL/GenBank/DDBJ databases">
        <title>Whole genome shotgun sequence of Actinoplanes lobatus NBRC 12513.</title>
        <authorList>
            <person name="Komaki H."/>
            <person name="Tamura T."/>
        </authorList>
    </citation>
    <scope>NUCLEOTIDE SEQUENCE [LARGE SCALE GENOMIC DNA]</scope>
    <source>
        <strain evidence="2 3">NBRC 12513</strain>
    </source>
</reference>
<gene>
    <name evidence="2" type="ORF">Alo02nite_35000</name>
</gene>
<protein>
    <submittedName>
        <fullName evidence="2">Uncharacterized protein</fullName>
    </submittedName>
</protein>
<keyword evidence="3" id="KW-1185">Reference proteome</keyword>
<evidence type="ECO:0000313" key="3">
    <source>
        <dbReference type="Proteomes" id="UP000631312"/>
    </source>
</evidence>
<name>A0ABQ4AHZ2_9ACTN</name>
<organism evidence="2 3">
    <name type="scientific">Actinoplanes lobatus</name>
    <dbReference type="NCBI Taxonomy" id="113568"/>
    <lineage>
        <taxon>Bacteria</taxon>
        <taxon>Bacillati</taxon>
        <taxon>Actinomycetota</taxon>
        <taxon>Actinomycetes</taxon>
        <taxon>Micromonosporales</taxon>
        <taxon>Micromonosporaceae</taxon>
        <taxon>Actinoplanes</taxon>
    </lineage>
</organism>
<dbReference type="Proteomes" id="UP000631312">
    <property type="component" value="Unassembled WGS sequence"/>
</dbReference>
<feature type="region of interest" description="Disordered" evidence="1">
    <location>
        <begin position="1"/>
        <end position="22"/>
    </location>
</feature>
<evidence type="ECO:0000313" key="2">
    <source>
        <dbReference type="EMBL" id="GIE40602.1"/>
    </source>
</evidence>
<dbReference type="EMBL" id="BOMP01000051">
    <property type="protein sequence ID" value="GIE40602.1"/>
    <property type="molecule type" value="Genomic_DNA"/>
</dbReference>